<protein>
    <submittedName>
        <fullName evidence="1">Uncharacterized protein</fullName>
    </submittedName>
</protein>
<evidence type="ECO:0000313" key="1">
    <source>
        <dbReference type="EMBL" id="KAJ3780633.1"/>
    </source>
</evidence>
<accession>A0AA38NJ03</accession>
<sequence>FGIKKQRFKILKYAPEYSFTVQSKLVPALRAIHNFIHQVDPDDLAWNIRSTITERQISAEVDEGLQIGNEEDGELGSTVTAAERRHANARRDTIAEQMWNDYLAYTLSMESI</sequence>
<organism evidence="1 2">
    <name type="scientific">Lentinula aff. detonsa</name>
    <dbReference type="NCBI Taxonomy" id="2804958"/>
    <lineage>
        <taxon>Eukaryota</taxon>
        <taxon>Fungi</taxon>
        <taxon>Dikarya</taxon>
        <taxon>Basidiomycota</taxon>
        <taxon>Agaricomycotina</taxon>
        <taxon>Agaricomycetes</taxon>
        <taxon>Agaricomycetidae</taxon>
        <taxon>Agaricales</taxon>
        <taxon>Marasmiineae</taxon>
        <taxon>Omphalotaceae</taxon>
        <taxon>Lentinula</taxon>
    </lineage>
</organism>
<name>A0AA38NJ03_9AGAR</name>
<dbReference type="AlphaFoldDB" id="A0AA38NJ03"/>
<reference evidence="1" key="1">
    <citation type="submission" date="2022-08" db="EMBL/GenBank/DDBJ databases">
        <authorList>
            <consortium name="DOE Joint Genome Institute"/>
            <person name="Min B."/>
            <person name="Riley R."/>
            <person name="Sierra-Patev S."/>
            <person name="Naranjo-Ortiz M."/>
            <person name="Looney B."/>
            <person name="Konkel Z."/>
            <person name="Slot J.C."/>
            <person name="Sakamoto Y."/>
            <person name="Steenwyk J.L."/>
            <person name="Rokas A."/>
            <person name="Carro J."/>
            <person name="Camarero S."/>
            <person name="Ferreira P."/>
            <person name="Molpeceres G."/>
            <person name="Ruiz-Duenas F.J."/>
            <person name="Serrano A."/>
            <person name="Henrissat B."/>
            <person name="Drula E."/>
            <person name="Hughes K.W."/>
            <person name="Mata J.L."/>
            <person name="Ishikawa N.K."/>
            <person name="Vargas-Isla R."/>
            <person name="Ushijima S."/>
            <person name="Smith C.A."/>
            <person name="Ahrendt S."/>
            <person name="Andreopoulos W."/>
            <person name="He G."/>
            <person name="Labutti K."/>
            <person name="Lipzen A."/>
            <person name="Ng V."/>
            <person name="Sandor L."/>
            <person name="Barry K."/>
            <person name="Martinez A.T."/>
            <person name="Xiao Y."/>
            <person name="Gibbons J.G."/>
            <person name="Terashima K."/>
            <person name="Hibbett D.S."/>
            <person name="Grigoriev I.V."/>
        </authorList>
    </citation>
    <scope>NUCLEOTIDE SEQUENCE</scope>
    <source>
        <strain evidence="1">TFB10291</strain>
    </source>
</reference>
<gene>
    <name evidence="1" type="ORF">GGU10DRAFT_279015</name>
</gene>
<proteinExistence type="predicted"/>
<comment type="caution">
    <text evidence="1">The sequence shown here is derived from an EMBL/GenBank/DDBJ whole genome shotgun (WGS) entry which is preliminary data.</text>
</comment>
<evidence type="ECO:0000313" key="2">
    <source>
        <dbReference type="Proteomes" id="UP001163798"/>
    </source>
</evidence>
<feature type="non-terminal residue" evidence="1">
    <location>
        <position position="1"/>
    </location>
</feature>
<dbReference type="EMBL" id="MU793682">
    <property type="protein sequence ID" value="KAJ3780633.1"/>
    <property type="molecule type" value="Genomic_DNA"/>
</dbReference>
<keyword evidence="2" id="KW-1185">Reference proteome</keyword>
<dbReference type="Proteomes" id="UP001163798">
    <property type="component" value="Unassembled WGS sequence"/>
</dbReference>